<dbReference type="PANTHER" id="PTHR11702:SF31">
    <property type="entry name" value="MITOCHONDRIAL RIBOSOME-ASSOCIATED GTPASE 2"/>
    <property type="match status" value="1"/>
</dbReference>
<sequence length="433" mass="48080">MQKEDFVDRVLIHVKAGDGGNGAVSFRREKYVPKGGPDGGDGGDGGFVILRADASLSTLLKFKYQKKFVAQDGQHGRGKKQAGKSGEDLIIDVPVGTVVKDAKSGEIIADLDRHGMMVCVVRGGKGGRGNVHFATSTLRAPRIAESGERGEERWLELELKLLADAGLIGFPNVGKSSLIAAMSNARPKIADYPFTTLIPNLGVVRLNSGMEYVLADIPGLIEGAHKGSGLGNLFLRHIERCSVLVHVIDIACVEGRNFLKDYDTIMEELSKYNIELLKKPQILVANKIDLLEEDELEKRLEKLKQYTNREIVPVSALTRQNIDILKEKIAQFVGESKLKLKMLPAPPFEKPKPFKTKLELKFDFEIVKTKEGFVVKGEQVEAWLNRYSIEHRDALVRFLELLEKNGLSERLKQAGAKDGDTVWIGSYDFEYHE</sequence>
<dbReference type="InterPro" id="IPR006073">
    <property type="entry name" value="GTP-bd"/>
</dbReference>
<dbReference type="EMBL" id="CP007141">
    <property type="protein sequence ID" value="AJC73625.1"/>
    <property type="molecule type" value="Genomic_DNA"/>
</dbReference>
<feature type="domain" description="OBG-type G" evidence="10">
    <location>
        <begin position="163"/>
        <end position="334"/>
    </location>
</feature>
<comment type="subunit">
    <text evidence="9">Monomer.</text>
</comment>
<protein>
    <recommendedName>
        <fullName evidence="9">GTPase Obg</fullName>
        <ecNumber evidence="9">3.6.5.-</ecNumber>
    </recommendedName>
    <alternativeName>
        <fullName evidence="9">GTP-binding protein Obg</fullName>
    </alternativeName>
</protein>
<keyword evidence="5 9" id="KW-0547">Nucleotide-binding</keyword>
<evidence type="ECO:0000313" key="14">
    <source>
        <dbReference type="Proteomes" id="UP000077469"/>
    </source>
</evidence>
<dbReference type="Pfam" id="PF09269">
    <property type="entry name" value="DUF1967"/>
    <property type="match status" value="1"/>
</dbReference>
<dbReference type="PROSITE" id="PS51883">
    <property type="entry name" value="OBG"/>
    <property type="match status" value="1"/>
</dbReference>
<evidence type="ECO:0000256" key="3">
    <source>
        <dbReference type="ARBA" id="ARBA00022490"/>
    </source>
</evidence>
<dbReference type="Gene3D" id="2.70.210.12">
    <property type="entry name" value="GTP1/OBG domain"/>
    <property type="match status" value="1"/>
</dbReference>
<keyword evidence="7 9" id="KW-0460">Magnesium</keyword>
<evidence type="ECO:0000256" key="1">
    <source>
        <dbReference type="ARBA" id="ARBA00001946"/>
    </source>
</evidence>
<dbReference type="Pfam" id="PF01926">
    <property type="entry name" value="MMR_HSR1"/>
    <property type="match status" value="1"/>
</dbReference>
<dbReference type="NCBIfam" id="TIGR00231">
    <property type="entry name" value="small_GTP"/>
    <property type="match status" value="1"/>
</dbReference>
<dbReference type="FunFam" id="2.70.210.12:FF:000001">
    <property type="entry name" value="GTPase Obg"/>
    <property type="match status" value="1"/>
</dbReference>
<dbReference type="PANTHER" id="PTHR11702">
    <property type="entry name" value="DEVELOPMENTALLY REGULATED GTP-BINDING PROTEIN-RELATED"/>
    <property type="match status" value="1"/>
</dbReference>
<name>A0A0X1KQN7_9THEM</name>
<dbReference type="Pfam" id="PF01018">
    <property type="entry name" value="GTP1_OBG"/>
    <property type="match status" value="1"/>
</dbReference>
<dbReference type="InterPro" id="IPR045086">
    <property type="entry name" value="OBG_GTPase"/>
</dbReference>
<dbReference type="GO" id="GO:0000287">
    <property type="term" value="F:magnesium ion binding"/>
    <property type="evidence" value="ECO:0007669"/>
    <property type="project" value="InterPro"/>
</dbReference>
<dbReference type="NCBIfam" id="TIGR02729">
    <property type="entry name" value="Obg_CgtA"/>
    <property type="match status" value="1"/>
</dbReference>
<dbReference type="InterPro" id="IPR027417">
    <property type="entry name" value="P-loop_NTPase"/>
</dbReference>
<feature type="binding site" evidence="9">
    <location>
        <begin position="216"/>
        <end position="219"/>
    </location>
    <ligand>
        <name>GTP</name>
        <dbReference type="ChEBI" id="CHEBI:37565"/>
    </ligand>
</feature>
<dbReference type="AlphaFoldDB" id="A0A0X1KQN7"/>
<keyword evidence="4 9" id="KW-0479">Metal-binding</keyword>
<dbReference type="PRINTS" id="PR00326">
    <property type="entry name" value="GTP1OBG"/>
</dbReference>
<feature type="binding site" evidence="9">
    <location>
        <position position="176"/>
    </location>
    <ligand>
        <name>Mg(2+)</name>
        <dbReference type="ChEBI" id="CHEBI:18420"/>
    </ligand>
</feature>
<evidence type="ECO:0000259" key="10">
    <source>
        <dbReference type="PROSITE" id="PS51710"/>
    </source>
</evidence>
<dbReference type="Gene3D" id="3.30.300.350">
    <property type="entry name" value="GTP-binding protein OBG, C-terminal domain"/>
    <property type="match status" value="1"/>
</dbReference>
<dbReference type="EC" id="3.6.5.-" evidence="9"/>
<comment type="similarity">
    <text evidence="2 9">Belongs to the TRAFAC class OBG-HflX-like GTPase superfamily. OBG GTPase family.</text>
</comment>
<dbReference type="NCBIfam" id="TIGR03595">
    <property type="entry name" value="Obg_CgtA_exten"/>
    <property type="match status" value="1"/>
</dbReference>
<evidence type="ECO:0000313" key="13">
    <source>
        <dbReference type="EMBL" id="AJC73625.1"/>
    </source>
</evidence>
<evidence type="ECO:0000256" key="8">
    <source>
        <dbReference type="ARBA" id="ARBA00023134"/>
    </source>
</evidence>
<dbReference type="SUPFAM" id="SSF52540">
    <property type="entry name" value="P-loop containing nucleoside triphosphate hydrolases"/>
    <property type="match status" value="1"/>
</dbReference>
<keyword evidence="3 9" id="KW-0963">Cytoplasm</keyword>
<dbReference type="GO" id="GO:0042254">
    <property type="term" value="P:ribosome biogenesis"/>
    <property type="evidence" value="ECO:0007669"/>
    <property type="project" value="UniProtKB-UniRule"/>
</dbReference>
<dbReference type="PATRIC" id="fig|1123384.7.peg.929"/>
<comment type="function">
    <text evidence="9">An essential GTPase which binds GTP, GDP and possibly (p)ppGpp with moderate affinity, with high nucleotide exchange rates and a fairly low GTP hydrolysis rate. Plays a role in control of the cell cycle, stress response, ribosome biogenesis and in those bacteria that undergo differentiation, in morphogenesis control.</text>
</comment>
<keyword evidence="8 9" id="KW-0342">GTP-binding</keyword>
<keyword evidence="14" id="KW-1185">Reference proteome</keyword>
<dbReference type="GO" id="GO:0005737">
    <property type="term" value="C:cytoplasm"/>
    <property type="evidence" value="ECO:0007669"/>
    <property type="project" value="UniProtKB-SubCell"/>
</dbReference>
<dbReference type="CDD" id="cd01898">
    <property type="entry name" value="Obg"/>
    <property type="match status" value="1"/>
</dbReference>
<evidence type="ECO:0000256" key="5">
    <source>
        <dbReference type="ARBA" id="ARBA00022741"/>
    </source>
</evidence>
<evidence type="ECO:0000259" key="12">
    <source>
        <dbReference type="PROSITE" id="PS51883"/>
    </source>
</evidence>
<dbReference type="InterPro" id="IPR031167">
    <property type="entry name" value="G_OBG"/>
</dbReference>
<feature type="binding site" evidence="9">
    <location>
        <begin position="194"/>
        <end position="198"/>
    </location>
    <ligand>
        <name>GTP</name>
        <dbReference type="ChEBI" id="CHEBI:37565"/>
    </ligand>
</feature>
<evidence type="ECO:0000256" key="2">
    <source>
        <dbReference type="ARBA" id="ARBA00007699"/>
    </source>
</evidence>
<dbReference type="STRING" id="1123384.AJ81_04720"/>
<feature type="domain" description="Obg" evidence="12">
    <location>
        <begin position="4"/>
        <end position="162"/>
    </location>
</feature>
<dbReference type="InterPro" id="IPR014100">
    <property type="entry name" value="GTP-bd_Obg/CgtA"/>
</dbReference>
<accession>A0A0X1KQN7</accession>
<evidence type="ECO:0000256" key="7">
    <source>
        <dbReference type="ARBA" id="ARBA00022842"/>
    </source>
</evidence>
<dbReference type="NCBIfam" id="NF008955">
    <property type="entry name" value="PRK12297.1"/>
    <property type="match status" value="1"/>
</dbReference>
<dbReference type="InterPro" id="IPR036346">
    <property type="entry name" value="GTP-bd_prot_GTP1/OBG_C_sf"/>
</dbReference>
<dbReference type="PaxDb" id="1123384-AJ81_04720"/>
<evidence type="ECO:0000259" key="11">
    <source>
        <dbReference type="PROSITE" id="PS51881"/>
    </source>
</evidence>
<dbReference type="InterPro" id="IPR036726">
    <property type="entry name" value="GTP1_OBG_dom_sf"/>
</dbReference>
<reference evidence="13 14" key="1">
    <citation type="submission" date="2014-01" db="EMBL/GenBank/DDBJ databases">
        <title>Genome sequencing of Thermotog hypogea.</title>
        <authorList>
            <person name="Zhang X."/>
            <person name="Alvare G."/>
            <person name="Fristensky B."/>
            <person name="Chen L."/>
            <person name="Suen T."/>
            <person name="Chen Q."/>
            <person name="Ma K."/>
        </authorList>
    </citation>
    <scope>NUCLEOTIDE SEQUENCE [LARGE SCALE GENOMIC DNA]</scope>
    <source>
        <strain evidence="13 14">DSM 11164</strain>
    </source>
</reference>
<feature type="binding site" evidence="9">
    <location>
        <position position="196"/>
    </location>
    <ligand>
        <name>Mg(2+)</name>
        <dbReference type="ChEBI" id="CHEBI:18420"/>
    </ligand>
</feature>
<dbReference type="InterPro" id="IPR005225">
    <property type="entry name" value="Small_GTP-bd"/>
</dbReference>
<comment type="subcellular location">
    <subcellularLocation>
        <location evidence="9">Cytoplasm</location>
    </subcellularLocation>
</comment>
<dbReference type="Gene3D" id="3.40.50.300">
    <property type="entry name" value="P-loop containing nucleotide triphosphate hydrolases"/>
    <property type="match status" value="1"/>
</dbReference>
<dbReference type="SUPFAM" id="SSF82051">
    <property type="entry name" value="Obg GTP-binding protein N-terminal domain"/>
    <property type="match status" value="1"/>
</dbReference>
<dbReference type="HAMAP" id="MF_01454">
    <property type="entry name" value="GTPase_Obg"/>
    <property type="match status" value="1"/>
</dbReference>
<dbReference type="SUPFAM" id="SSF102741">
    <property type="entry name" value="Obg GTP-binding protein C-terminal domain"/>
    <property type="match status" value="1"/>
</dbReference>
<dbReference type="NCBIfam" id="NF008954">
    <property type="entry name" value="PRK12296.1"/>
    <property type="match status" value="1"/>
</dbReference>
<dbReference type="InterPro" id="IPR006169">
    <property type="entry name" value="GTP1_OBG_dom"/>
</dbReference>
<feature type="binding site" evidence="9">
    <location>
        <begin position="286"/>
        <end position="289"/>
    </location>
    <ligand>
        <name>GTP</name>
        <dbReference type="ChEBI" id="CHEBI:37565"/>
    </ligand>
</feature>
<evidence type="ECO:0000256" key="4">
    <source>
        <dbReference type="ARBA" id="ARBA00022723"/>
    </source>
</evidence>
<dbReference type="InterPro" id="IPR015349">
    <property type="entry name" value="OCT_dom"/>
</dbReference>
<dbReference type="PROSITE" id="PS51881">
    <property type="entry name" value="OCT"/>
    <property type="match status" value="1"/>
</dbReference>
<feature type="domain" description="OCT" evidence="11">
    <location>
        <begin position="356"/>
        <end position="433"/>
    </location>
</feature>
<proteinExistence type="inferred from homology"/>
<gene>
    <name evidence="13" type="primary">obgE</name>
    <name evidence="13" type="synonym">cgtA</name>
    <name evidence="9 13" type="synonym">obg</name>
    <name evidence="13" type="synonym">yhbZ</name>
    <name evidence="13" type="ORF">AJ81_04720</name>
</gene>
<evidence type="ECO:0000256" key="9">
    <source>
        <dbReference type="HAMAP-Rule" id="MF_01454"/>
    </source>
</evidence>
<dbReference type="PROSITE" id="PS51710">
    <property type="entry name" value="G_OBG"/>
    <property type="match status" value="1"/>
</dbReference>
<dbReference type="GO" id="GO:0003924">
    <property type="term" value="F:GTPase activity"/>
    <property type="evidence" value="ECO:0007669"/>
    <property type="project" value="UniProtKB-UniRule"/>
</dbReference>
<dbReference type="InterPro" id="IPR006074">
    <property type="entry name" value="GTP1-OBG_CS"/>
</dbReference>
<feature type="binding site" evidence="9">
    <location>
        <begin position="169"/>
        <end position="176"/>
    </location>
    <ligand>
        <name>GTP</name>
        <dbReference type="ChEBI" id="CHEBI:37565"/>
    </ligand>
</feature>
<dbReference type="KEGG" id="phy:AJ81_04720"/>
<dbReference type="Proteomes" id="UP000077469">
    <property type="component" value="Chromosome"/>
</dbReference>
<organism evidence="13 14">
    <name type="scientific">Pseudothermotoga hypogea DSM 11164 = NBRC 106472</name>
    <dbReference type="NCBI Taxonomy" id="1123384"/>
    <lineage>
        <taxon>Bacteria</taxon>
        <taxon>Thermotogati</taxon>
        <taxon>Thermotogota</taxon>
        <taxon>Thermotogae</taxon>
        <taxon>Thermotogales</taxon>
        <taxon>Thermotogaceae</taxon>
        <taxon>Pseudothermotoga</taxon>
    </lineage>
</organism>
<dbReference type="PROSITE" id="PS00905">
    <property type="entry name" value="GTP1_OBG"/>
    <property type="match status" value="1"/>
</dbReference>
<evidence type="ECO:0000256" key="6">
    <source>
        <dbReference type="ARBA" id="ARBA00022801"/>
    </source>
</evidence>
<dbReference type="GO" id="GO:0005525">
    <property type="term" value="F:GTP binding"/>
    <property type="evidence" value="ECO:0007669"/>
    <property type="project" value="UniProtKB-UniRule"/>
</dbReference>
<comment type="cofactor">
    <cofactor evidence="1 9">
        <name>Mg(2+)</name>
        <dbReference type="ChEBI" id="CHEBI:18420"/>
    </cofactor>
</comment>
<keyword evidence="6 9" id="KW-0378">Hydrolase</keyword>
<feature type="binding site" evidence="9">
    <location>
        <begin position="315"/>
        <end position="317"/>
    </location>
    <ligand>
        <name>GTP</name>
        <dbReference type="ChEBI" id="CHEBI:37565"/>
    </ligand>
</feature>
<dbReference type="OrthoDB" id="9807318at2"/>
<dbReference type="NCBIfam" id="NF008956">
    <property type="entry name" value="PRK12299.1"/>
    <property type="match status" value="1"/>
</dbReference>